<evidence type="ECO:0000313" key="2">
    <source>
        <dbReference type="EMBL" id="SHH64353.1"/>
    </source>
</evidence>
<accession>A0A1M5UNR8</accession>
<proteinExistence type="predicted"/>
<keyword evidence="3" id="KW-1185">Reference proteome</keyword>
<gene>
    <name evidence="2" type="ORF">SAMN04488109_4789</name>
</gene>
<organism evidence="2 3">
    <name type="scientific">Chryseolinea serpens</name>
    <dbReference type="NCBI Taxonomy" id="947013"/>
    <lineage>
        <taxon>Bacteria</taxon>
        <taxon>Pseudomonadati</taxon>
        <taxon>Bacteroidota</taxon>
        <taxon>Cytophagia</taxon>
        <taxon>Cytophagales</taxon>
        <taxon>Fulvivirgaceae</taxon>
        <taxon>Chryseolinea</taxon>
    </lineage>
</organism>
<evidence type="ECO:0000313" key="3">
    <source>
        <dbReference type="Proteomes" id="UP000184212"/>
    </source>
</evidence>
<dbReference type="Proteomes" id="UP000184212">
    <property type="component" value="Unassembled WGS sequence"/>
</dbReference>
<dbReference type="PROSITE" id="PS51782">
    <property type="entry name" value="LYSM"/>
    <property type="match status" value="1"/>
</dbReference>
<dbReference type="OrthoDB" id="9815939at2"/>
<dbReference type="RefSeq" id="WP_073139121.1">
    <property type="nucleotide sequence ID" value="NZ_FQWQ01000003.1"/>
</dbReference>
<dbReference type="STRING" id="947013.SAMN04488109_4789"/>
<protein>
    <recommendedName>
        <fullName evidence="1">LysM domain-containing protein</fullName>
    </recommendedName>
</protein>
<dbReference type="InterPro" id="IPR018392">
    <property type="entry name" value="LysM"/>
</dbReference>
<dbReference type="InterPro" id="IPR045361">
    <property type="entry name" value="CIS_tube_prot_N"/>
</dbReference>
<name>A0A1M5UNR8_9BACT</name>
<sequence>MPGELKKLKIKAIENGVATTNPDLMYDALVNPETYTVRHRVEYNPTPPAAGATGKDQQYNYTPPPTLQFDFIFDSTGVIPKPLGGIAGALSGIPIAGAIAGALAGGEKYDLIKEVEKFKRVVYDYNSTAHEPRRLQLLWGTLFFEGVLTSLQFNYKLFQPDGTPIRMVATAAFSGTIEDDLRVAKEKSNSPDLTHVRVVKQGDTLPLMAYRIYGDSAYYLEVARVNKLSNFRNLQQGMKIKFPPINKSLK</sequence>
<dbReference type="Pfam" id="PF19266">
    <property type="entry name" value="CIS_tube"/>
    <property type="match status" value="1"/>
</dbReference>
<dbReference type="AlphaFoldDB" id="A0A1M5UNR8"/>
<evidence type="ECO:0000259" key="1">
    <source>
        <dbReference type="PROSITE" id="PS51782"/>
    </source>
</evidence>
<reference evidence="2 3" key="1">
    <citation type="submission" date="2016-11" db="EMBL/GenBank/DDBJ databases">
        <authorList>
            <person name="Jaros S."/>
            <person name="Januszkiewicz K."/>
            <person name="Wedrychowicz H."/>
        </authorList>
    </citation>
    <scope>NUCLEOTIDE SEQUENCE [LARGE SCALE GENOMIC DNA]</scope>
    <source>
        <strain evidence="2 3">DSM 24574</strain>
    </source>
</reference>
<dbReference type="EMBL" id="FQWQ01000003">
    <property type="protein sequence ID" value="SHH64353.1"/>
    <property type="molecule type" value="Genomic_DNA"/>
</dbReference>
<feature type="domain" description="LysM" evidence="1">
    <location>
        <begin position="195"/>
        <end position="242"/>
    </location>
</feature>